<gene>
    <name evidence="1" type="ORF">CFR71_01985</name>
</gene>
<evidence type="ECO:0000313" key="1">
    <source>
        <dbReference type="EMBL" id="PYD77117.1"/>
    </source>
</evidence>
<dbReference type="EMBL" id="NOXG01000001">
    <property type="protein sequence ID" value="PYD77117.1"/>
    <property type="molecule type" value="Genomic_DNA"/>
</dbReference>
<proteinExistence type="predicted"/>
<comment type="caution">
    <text evidence="1">The sequence shown here is derived from an EMBL/GenBank/DDBJ whole genome shotgun (WGS) entry which is preliminary data.</text>
</comment>
<protein>
    <submittedName>
        <fullName evidence="1">Uncharacterized protein</fullName>
    </submittedName>
</protein>
<organism evidence="1 2">
    <name type="scientific">Novacetimonas pomaceti</name>
    <dbReference type="NCBI Taxonomy" id="2021998"/>
    <lineage>
        <taxon>Bacteria</taxon>
        <taxon>Pseudomonadati</taxon>
        <taxon>Pseudomonadota</taxon>
        <taxon>Alphaproteobacteria</taxon>
        <taxon>Acetobacterales</taxon>
        <taxon>Acetobacteraceae</taxon>
        <taxon>Novacetimonas</taxon>
    </lineage>
</organism>
<accession>A0A318QBM3</accession>
<name>A0A318QBM3_9PROT</name>
<dbReference type="Proteomes" id="UP000247609">
    <property type="component" value="Unassembled WGS sequence"/>
</dbReference>
<evidence type="ECO:0000313" key="2">
    <source>
        <dbReference type="Proteomes" id="UP000247609"/>
    </source>
</evidence>
<reference evidence="1 2" key="1">
    <citation type="submission" date="2017-07" db="EMBL/GenBank/DDBJ databases">
        <title>A draft genome sequence of Komagataeibacter sp. T5K1.</title>
        <authorList>
            <person name="Skraban J."/>
            <person name="Cleenwerck I."/>
            <person name="Vandamme P."/>
            <person name="Trcek J."/>
        </authorList>
    </citation>
    <scope>NUCLEOTIDE SEQUENCE [LARGE SCALE GENOMIC DNA]</scope>
    <source>
        <strain evidence="1 2">T5K1</strain>
    </source>
</reference>
<dbReference type="AlphaFoldDB" id="A0A318QBM3"/>
<sequence>MDRYPFAEAGWRVSAADFSGGDVTRTVAGWHRVYPRRTFVHVVPDAFHQAISGSARSGRRKADGKPAWNHHAISRWGRHFLTWA</sequence>